<dbReference type="Pfam" id="PF06152">
    <property type="entry name" value="Phage_min_cap2"/>
    <property type="match status" value="1"/>
</dbReference>
<accession>A0ABV0EXA6</accession>
<reference evidence="1 3" key="2">
    <citation type="submission" date="2024-02" db="EMBL/GenBank/DDBJ databases">
        <title>The Genome Sequence of Enterococcus sp. DIV0159.</title>
        <authorList>
            <person name="Earl A."/>
            <person name="Manson A."/>
            <person name="Gilmore M."/>
            <person name="Sanders J."/>
            <person name="Shea T."/>
            <person name="Howe W."/>
            <person name="Livny J."/>
            <person name="Cuomo C."/>
            <person name="Neafsey D."/>
            <person name="Birren B."/>
        </authorList>
    </citation>
    <scope>NUCLEOTIDE SEQUENCE [LARGE SCALE GENOMIC DNA]</scope>
    <source>
        <strain evidence="1 3">665A</strain>
    </source>
</reference>
<dbReference type="RefSeq" id="WP_207702677.1">
    <property type="nucleotide sequence ID" value="NZ_JAFREL020000004.1"/>
</dbReference>
<evidence type="ECO:0000313" key="1">
    <source>
        <dbReference type="EMBL" id="MEO1772535.1"/>
    </source>
</evidence>
<dbReference type="Proteomes" id="UP000664357">
    <property type="component" value="Unassembled WGS sequence"/>
</dbReference>
<proteinExistence type="predicted"/>
<dbReference type="EMBL" id="JAFREL020000004">
    <property type="protein sequence ID" value="MEO1772535.1"/>
    <property type="molecule type" value="Genomic_DNA"/>
</dbReference>
<evidence type="ECO:0000313" key="3">
    <source>
        <dbReference type="Proteomes" id="UP000664357"/>
    </source>
</evidence>
<sequence>MITPHQLDLWSSNFAELYNSLEGEILRIMIKRLSSGHTDILEWQTEALKDLHLFNNEVVKELSKVTGIAESEINKMFEAAGKQTVTDIDKVMPYETMPMPSNLDNIIKSYADQSWSGIDNLINQTLVTTNYGLGAATQAYQGVLQRTQALFNAGLLNFDQSLEKAIQELAQKGIRSAFIDKGGHSWSLERYVRTVLKSTLANTYDTLRKDRMAEYGVHTVVVTSHMGARPACSLIQGHVVDLRDSVPPGSEYKSIYDPYWKAEYGTPGGHRGVNCNHLHIPFIPGVNTNNQPSYDARENAEVSKLMKKQRELERAIVKLKKNQMVAEAMGHTDNAAEWGRKVRAMQKRTRELVASNEYLSRNYKREKVYTPLNTLLKDFRYDDF</sequence>
<comment type="caution">
    <text evidence="1">The sequence shown here is derived from an EMBL/GenBank/DDBJ whole genome shotgun (WGS) entry which is preliminary data.</text>
</comment>
<evidence type="ECO:0008006" key="4">
    <source>
        <dbReference type="Google" id="ProtNLM"/>
    </source>
</evidence>
<dbReference type="InterPro" id="IPR009319">
    <property type="entry name" value="Phage_A118_VSP1"/>
</dbReference>
<keyword evidence="3" id="KW-1185">Reference proteome</keyword>
<protein>
    <recommendedName>
        <fullName evidence="4">Capsid protein</fullName>
    </recommendedName>
</protein>
<organism evidence="1 3">
    <name type="scientific">Candidatus Enterococcus ferrettii</name>
    <dbReference type="NCBI Taxonomy" id="2815324"/>
    <lineage>
        <taxon>Bacteria</taxon>
        <taxon>Bacillati</taxon>
        <taxon>Bacillota</taxon>
        <taxon>Bacilli</taxon>
        <taxon>Lactobacillales</taxon>
        <taxon>Enterococcaceae</taxon>
        <taxon>Enterococcus</taxon>
    </lineage>
</organism>
<reference evidence="1 3" key="1">
    <citation type="submission" date="2021-03" db="EMBL/GenBank/DDBJ databases">
        <authorList>
            <person name="Gilmore M.S."/>
            <person name="Schwartzman J."/>
            <person name="Van Tyne D."/>
            <person name="Martin M."/>
            <person name="Earl A.M."/>
            <person name="Manson A.L."/>
            <person name="Straub T."/>
            <person name="Salamzade R."/>
            <person name="Saavedra J."/>
            <person name="Lebreton F."/>
            <person name="Prichula J."/>
            <person name="Schaufler K."/>
            <person name="Gaca A."/>
            <person name="Sgardioli B."/>
            <person name="Wagenaar J."/>
            <person name="Strong T."/>
        </authorList>
    </citation>
    <scope>NUCLEOTIDE SEQUENCE [LARGE SCALE GENOMIC DNA]</scope>
    <source>
        <strain evidence="1 3">665A</strain>
    </source>
</reference>
<name>A0ABV0EXA6_9ENTE</name>
<gene>
    <name evidence="1" type="ORF">JZO67_004517</name>
    <name evidence="2" type="ORF">JZO67_004964</name>
</gene>
<dbReference type="EMBL" id="JAFREL020000006">
    <property type="protein sequence ID" value="MEO1772981.1"/>
    <property type="molecule type" value="Genomic_DNA"/>
</dbReference>
<evidence type="ECO:0000313" key="2">
    <source>
        <dbReference type="EMBL" id="MEO1772981.1"/>
    </source>
</evidence>